<protein>
    <submittedName>
        <fullName evidence="2">Uncharacterized protein</fullName>
    </submittedName>
</protein>
<keyword evidence="3" id="KW-1185">Reference proteome</keyword>
<feature type="transmembrane region" description="Helical" evidence="1">
    <location>
        <begin position="51"/>
        <end position="82"/>
    </location>
</feature>
<keyword evidence="1" id="KW-0812">Transmembrane</keyword>
<feature type="transmembrane region" description="Helical" evidence="1">
    <location>
        <begin position="102"/>
        <end position="120"/>
    </location>
</feature>
<dbReference type="Proteomes" id="UP000708148">
    <property type="component" value="Unassembled WGS sequence"/>
</dbReference>
<gene>
    <name evidence="2" type="ORF">OSTQU699_LOCUS5741</name>
</gene>
<organism evidence="2 3">
    <name type="scientific">Ostreobium quekettii</name>
    <dbReference type="NCBI Taxonomy" id="121088"/>
    <lineage>
        <taxon>Eukaryota</taxon>
        <taxon>Viridiplantae</taxon>
        <taxon>Chlorophyta</taxon>
        <taxon>core chlorophytes</taxon>
        <taxon>Ulvophyceae</taxon>
        <taxon>TCBD clade</taxon>
        <taxon>Bryopsidales</taxon>
        <taxon>Ostreobineae</taxon>
        <taxon>Ostreobiaceae</taxon>
        <taxon>Ostreobium</taxon>
    </lineage>
</organism>
<dbReference type="EMBL" id="CAJHUC010001243">
    <property type="protein sequence ID" value="CAD7700382.1"/>
    <property type="molecule type" value="Genomic_DNA"/>
</dbReference>
<evidence type="ECO:0000313" key="2">
    <source>
        <dbReference type="EMBL" id="CAD7700382.1"/>
    </source>
</evidence>
<name>A0A8S1J2X0_9CHLO</name>
<sequence>MGCTGKAAVWFFWFLNTVLSIGFAILAAVTLENVRELYNELDDLQDASSEARQFSLVGLMAGTVLGAILVIGYSVFTFLFLFCKWMSRGQMMGAGYSIMQTASIYTSAFLLLDALTLHASDKTVDISFNSDEENAYTATYLLAYVLVGTYIFMFFVFWWCKKAFTREAQLASEALSAKNSAQA</sequence>
<feature type="transmembrane region" description="Helical" evidence="1">
    <location>
        <begin position="140"/>
        <end position="160"/>
    </location>
</feature>
<evidence type="ECO:0000313" key="3">
    <source>
        <dbReference type="Proteomes" id="UP000708148"/>
    </source>
</evidence>
<dbReference type="AlphaFoldDB" id="A0A8S1J2X0"/>
<keyword evidence="1" id="KW-1133">Transmembrane helix</keyword>
<feature type="transmembrane region" description="Helical" evidence="1">
    <location>
        <begin position="7"/>
        <end position="31"/>
    </location>
</feature>
<proteinExistence type="predicted"/>
<comment type="caution">
    <text evidence="2">The sequence shown here is derived from an EMBL/GenBank/DDBJ whole genome shotgun (WGS) entry which is preliminary data.</text>
</comment>
<reference evidence="2" key="1">
    <citation type="submission" date="2020-12" db="EMBL/GenBank/DDBJ databases">
        <authorList>
            <person name="Iha C."/>
        </authorList>
    </citation>
    <scope>NUCLEOTIDE SEQUENCE</scope>
</reference>
<accession>A0A8S1J2X0</accession>
<evidence type="ECO:0000256" key="1">
    <source>
        <dbReference type="SAM" id="Phobius"/>
    </source>
</evidence>
<keyword evidence="1" id="KW-0472">Membrane</keyword>